<accession>A0A4D9DGD0</accession>
<evidence type="ECO:0000256" key="1">
    <source>
        <dbReference type="SAM" id="MobiDB-lite"/>
    </source>
</evidence>
<keyword evidence="3" id="KW-1185">Reference proteome</keyword>
<sequence length="99" mass="9977">MRGWREASTCCHLGWGGSAPPRTGPLPPSQPAPPCGQVGPAPPGPGRLEASGNPEAAPPPRLLSVSAADARSPRAPASRHHGNPLLPPTQPGPGGPQRI</sequence>
<reference evidence="2 3" key="1">
    <citation type="submission" date="2019-04" db="EMBL/GenBank/DDBJ databases">
        <title>Draft genome of the big-headed turtle Platysternon megacephalum.</title>
        <authorList>
            <person name="Gong S."/>
        </authorList>
    </citation>
    <scope>NUCLEOTIDE SEQUENCE [LARGE SCALE GENOMIC DNA]</scope>
    <source>
        <strain evidence="2">DO16091913</strain>
        <tissue evidence="2">Muscle</tissue>
    </source>
</reference>
<protein>
    <submittedName>
        <fullName evidence="2">Tctex1 domain-containing protein 1</fullName>
    </submittedName>
</protein>
<gene>
    <name evidence="2" type="ORF">DR999_PMT21797</name>
</gene>
<feature type="compositionally biased region" description="Pro residues" evidence="1">
    <location>
        <begin position="85"/>
        <end position="99"/>
    </location>
</feature>
<proteinExistence type="predicted"/>
<evidence type="ECO:0000313" key="2">
    <source>
        <dbReference type="EMBL" id="TFJ96416.1"/>
    </source>
</evidence>
<feature type="region of interest" description="Disordered" evidence="1">
    <location>
        <begin position="1"/>
        <end position="99"/>
    </location>
</feature>
<name>A0A4D9DGD0_9SAUR</name>
<evidence type="ECO:0000313" key="3">
    <source>
        <dbReference type="Proteomes" id="UP000297703"/>
    </source>
</evidence>
<feature type="compositionally biased region" description="Low complexity" evidence="1">
    <location>
        <begin position="66"/>
        <end position="76"/>
    </location>
</feature>
<dbReference type="Proteomes" id="UP000297703">
    <property type="component" value="Unassembled WGS sequence"/>
</dbReference>
<dbReference type="AlphaFoldDB" id="A0A4D9DGD0"/>
<comment type="caution">
    <text evidence="2">The sequence shown here is derived from an EMBL/GenBank/DDBJ whole genome shotgun (WGS) entry which is preliminary data.</text>
</comment>
<feature type="compositionally biased region" description="Pro residues" evidence="1">
    <location>
        <begin position="22"/>
        <end position="45"/>
    </location>
</feature>
<organism evidence="2 3">
    <name type="scientific">Platysternon megacephalum</name>
    <name type="common">big-headed turtle</name>
    <dbReference type="NCBI Taxonomy" id="55544"/>
    <lineage>
        <taxon>Eukaryota</taxon>
        <taxon>Metazoa</taxon>
        <taxon>Chordata</taxon>
        <taxon>Craniata</taxon>
        <taxon>Vertebrata</taxon>
        <taxon>Euteleostomi</taxon>
        <taxon>Archelosauria</taxon>
        <taxon>Testudinata</taxon>
        <taxon>Testudines</taxon>
        <taxon>Cryptodira</taxon>
        <taxon>Durocryptodira</taxon>
        <taxon>Testudinoidea</taxon>
        <taxon>Platysternidae</taxon>
        <taxon>Platysternon</taxon>
    </lineage>
</organism>
<reference evidence="2 3" key="2">
    <citation type="submission" date="2019-04" db="EMBL/GenBank/DDBJ databases">
        <title>The genome sequence of big-headed turtle.</title>
        <authorList>
            <person name="Gong S."/>
        </authorList>
    </citation>
    <scope>NUCLEOTIDE SEQUENCE [LARGE SCALE GENOMIC DNA]</scope>
    <source>
        <strain evidence="2">DO16091913</strain>
        <tissue evidence="2">Muscle</tissue>
    </source>
</reference>
<dbReference type="EMBL" id="QXTE01000685">
    <property type="protein sequence ID" value="TFJ96416.1"/>
    <property type="molecule type" value="Genomic_DNA"/>
</dbReference>